<gene>
    <name evidence="1" type="ORF">BSAL_53585</name>
</gene>
<dbReference type="VEuPathDB" id="TriTrypDB:BSAL_53585"/>
<name>A0A0S4IMA3_BODSA</name>
<evidence type="ECO:0000313" key="1">
    <source>
        <dbReference type="EMBL" id="CUE71692.1"/>
    </source>
</evidence>
<accession>A0A0S4IMA3</accession>
<keyword evidence="2" id="KW-1185">Reference proteome</keyword>
<sequence>MDRSHFRRSHHDRFKKRRVEVVNSHPSVHMSLRSAQDTRRSIGYTIDYLESVVASPQLGCYVDENPLEYIPFTTTHECDMTEEDVYSTLLDEQDSDEARSNSVGASSQHLVFIMIKGADHALDKTCLQAIDRSAPALEYLLNVGWTTQRLAAVNFRSLDKRKFCHTIDFLVPPSPGFDYPSDLCRDIASGAEWIIPRKRERSDSQNFVQHSRRIAISLARDILRCYAAQLLTKLENKETDDMRLRLFEAYLPTDGNDFKTVLDQIEMKKKEIDRMMSQLEAYKRKIIDKSYDPYARVTERDEAAMTLRDKVEKADAEALAFKQKREREILQLQSKVADAGKGKRLRETVETSWVFRWFHSNNEPDAMHTPSIRTILSDSEVHPNAATVNETLMRLGKQSNVQLFCESVIPFVPLHRQ</sequence>
<evidence type="ECO:0000313" key="2">
    <source>
        <dbReference type="Proteomes" id="UP000051952"/>
    </source>
</evidence>
<dbReference type="Proteomes" id="UP000051952">
    <property type="component" value="Unassembled WGS sequence"/>
</dbReference>
<protein>
    <submittedName>
        <fullName evidence="1">Uncharacterized protein</fullName>
    </submittedName>
</protein>
<dbReference type="EMBL" id="CYKH01000110">
    <property type="protein sequence ID" value="CUE71692.1"/>
    <property type="molecule type" value="Genomic_DNA"/>
</dbReference>
<dbReference type="AlphaFoldDB" id="A0A0S4IMA3"/>
<proteinExistence type="predicted"/>
<reference evidence="2" key="1">
    <citation type="submission" date="2015-09" db="EMBL/GenBank/DDBJ databases">
        <authorList>
            <consortium name="Pathogen Informatics"/>
        </authorList>
    </citation>
    <scope>NUCLEOTIDE SEQUENCE [LARGE SCALE GENOMIC DNA]</scope>
    <source>
        <strain evidence="2">Lake Konstanz</strain>
    </source>
</reference>
<organism evidence="1 2">
    <name type="scientific">Bodo saltans</name>
    <name type="common">Flagellated protozoan</name>
    <dbReference type="NCBI Taxonomy" id="75058"/>
    <lineage>
        <taxon>Eukaryota</taxon>
        <taxon>Discoba</taxon>
        <taxon>Euglenozoa</taxon>
        <taxon>Kinetoplastea</taxon>
        <taxon>Metakinetoplastina</taxon>
        <taxon>Eubodonida</taxon>
        <taxon>Bodonidae</taxon>
        <taxon>Bodo</taxon>
    </lineage>
</organism>